<gene>
    <name evidence="2" type="ORF">F511_41280</name>
</gene>
<feature type="compositionally biased region" description="Basic and acidic residues" evidence="1">
    <location>
        <begin position="72"/>
        <end position="92"/>
    </location>
</feature>
<reference evidence="2 3" key="1">
    <citation type="journal article" date="2015" name="Proc. Natl. Acad. Sci. U.S.A.">
        <title>The resurrection genome of Boea hygrometrica: A blueprint for survival of dehydration.</title>
        <authorList>
            <person name="Xiao L."/>
            <person name="Yang G."/>
            <person name="Zhang L."/>
            <person name="Yang X."/>
            <person name="Zhao S."/>
            <person name="Ji Z."/>
            <person name="Zhou Q."/>
            <person name="Hu M."/>
            <person name="Wang Y."/>
            <person name="Chen M."/>
            <person name="Xu Y."/>
            <person name="Jin H."/>
            <person name="Xiao X."/>
            <person name="Hu G."/>
            <person name="Bao F."/>
            <person name="Hu Y."/>
            <person name="Wan P."/>
            <person name="Li L."/>
            <person name="Deng X."/>
            <person name="Kuang T."/>
            <person name="Xiang C."/>
            <person name="Zhu J.K."/>
            <person name="Oliver M.J."/>
            <person name="He Y."/>
        </authorList>
    </citation>
    <scope>NUCLEOTIDE SEQUENCE [LARGE SCALE GENOMIC DNA]</scope>
    <source>
        <strain evidence="3">cv. XS01</strain>
    </source>
</reference>
<dbReference type="AlphaFoldDB" id="A0A2Z7D6U1"/>
<keyword evidence="3" id="KW-1185">Reference proteome</keyword>
<dbReference type="Proteomes" id="UP000250235">
    <property type="component" value="Unassembled WGS sequence"/>
</dbReference>
<dbReference type="EMBL" id="KQ989212">
    <property type="protein sequence ID" value="KZV54717.1"/>
    <property type="molecule type" value="Genomic_DNA"/>
</dbReference>
<feature type="compositionally biased region" description="Low complexity" evidence="1">
    <location>
        <begin position="166"/>
        <end position="177"/>
    </location>
</feature>
<evidence type="ECO:0000313" key="2">
    <source>
        <dbReference type="EMBL" id="KZV54717.1"/>
    </source>
</evidence>
<feature type="compositionally biased region" description="Basic residues" evidence="1">
    <location>
        <begin position="144"/>
        <end position="165"/>
    </location>
</feature>
<feature type="region of interest" description="Disordered" evidence="1">
    <location>
        <begin position="51"/>
        <end position="109"/>
    </location>
</feature>
<name>A0A2Z7D6U1_9LAMI</name>
<sequence>MRSVVASHGPGSNPRGNAICNAILLQCFPVLQIFGLQYLDRHLHLRMPKNLKFQNRSKPGPTSHTGPKTSRAARDRPEPNPRKNQTSRHDIAGKLTGASPVGDGGAATTKSGVSVRTIVRNAAQRCAHNIDEAAHPGGGSGRPVAHHMRGRARRSARSGAHHRPSHAAGGRSGAAQRRATKTREAAASARLRRRKAARFQRRCCAAVRARRLSRPRSVRVHGASIALPHAPIARDPRLLRQTALEVLTRSARMDSPRKTRPEQIPAKLAAAAGGGVFEVEEATAFA</sequence>
<organism evidence="2 3">
    <name type="scientific">Dorcoceras hygrometricum</name>
    <dbReference type="NCBI Taxonomy" id="472368"/>
    <lineage>
        <taxon>Eukaryota</taxon>
        <taxon>Viridiplantae</taxon>
        <taxon>Streptophyta</taxon>
        <taxon>Embryophyta</taxon>
        <taxon>Tracheophyta</taxon>
        <taxon>Spermatophyta</taxon>
        <taxon>Magnoliopsida</taxon>
        <taxon>eudicotyledons</taxon>
        <taxon>Gunneridae</taxon>
        <taxon>Pentapetalae</taxon>
        <taxon>asterids</taxon>
        <taxon>lamiids</taxon>
        <taxon>Lamiales</taxon>
        <taxon>Gesneriaceae</taxon>
        <taxon>Didymocarpoideae</taxon>
        <taxon>Trichosporeae</taxon>
        <taxon>Loxocarpinae</taxon>
        <taxon>Dorcoceras</taxon>
    </lineage>
</organism>
<protein>
    <submittedName>
        <fullName evidence="2">Uncharacterized protein</fullName>
    </submittedName>
</protein>
<feature type="region of interest" description="Disordered" evidence="1">
    <location>
        <begin position="130"/>
        <end position="193"/>
    </location>
</feature>
<feature type="compositionally biased region" description="Polar residues" evidence="1">
    <location>
        <begin position="52"/>
        <end position="68"/>
    </location>
</feature>
<proteinExistence type="predicted"/>
<evidence type="ECO:0000313" key="3">
    <source>
        <dbReference type="Proteomes" id="UP000250235"/>
    </source>
</evidence>
<accession>A0A2Z7D6U1</accession>
<evidence type="ECO:0000256" key="1">
    <source>
        <dbReference type="SAM" id="MobiDB-lite"/>
    </source>
</evidence>